<dbReference type="EMBL" id="CP060286">
    <property type="protein sequence ID" value="QNK39781.1"/>
    <property type="molecule type" value="Genomic_DNA"/>
</dbReference>
<dbReference type="InterPro" id="IPR040876">
    <property type="entry name" value="Spa1_C"/>
</dbReference>
<dbReference type="Gene3D" id="2.170.150.60">
    <property type="match status" value="1"/>
</dbReference>
<evidence type="ECO:0000259" key="1">
    <source>
        <dbReference type="Pfam" id="PF18218"/>
    </source>
</evidence>
<accession>A0A7G8T840</accession>
<dbReference type="NCBIfam" id="NF033433">
    <property type="entry name" value="NisI_immun_dup"/>
    <property type="match status" value="1"/>
</dbReference>
<organism evidence="2 3">
    <name type="scientific">Caproicibacter fermentans</name>
    <dbReference type="NCBI Taxonomy" id="2576756"/>
    <lineage>
        <taxon>Bacteria</taxon>
        <taxon>Bacillati</taxon>
        <taxon>Bacillota</taxon>
        <taxon>Clostridia</taxon>
        <taxon>Eubacteriales</taxon>
        <taxon>Acutalibacteraceae</taxon>
        <taxon>Caproicibacter</taxon>
    </lineage>
</organism>
<name>A0A7G8T840_9FIRM</name>
<proteinExistence type="predicted"/>
<evidence type="ECO:0000313" key="3">
    <source>
        <dbReference type="Proteomes" id="UP000515909"/>
    </source>
</evidence>
<dbReference type="KEGG" id="cfem:HCR03_13775"/>
<gene>
    <name evidence="2" type="ORF">HCR03_13775</name>
</gene>
<keyword evidence="2" id="KW-0449">Lipoprotein</keyword>
<dbReference type="AlphaFoldDB" id="A0A7G8T840"/>
<dbReference type="Proteomes" id="UP000515909">
    <property type="component" value="Chromosome"/>
</dbReference>
<reference evidence="2 3" key="1">
    <citation type="submission" date="2020-08" db="EMBL/GenBank/DDBJ databases">
        <title>The isolate Caproiciproducens sp. 7D4C2 produces n-caproate at mildly acidic conditions from hexoses: genome and rBOX comparison with related strains and chain-elongating bacteria.</title>
        <authorList>
            <person name="Esquivel-Elizondo S."/>
            <person name="Bagci C."/>
            <person name="Temovska M."/>
            <person name="Jeon B.S."/>
            <person name="Bessarab I."/>
            <person name="Williams R.B.H."/>
            <person name="Huson D.H."/>
            <person name="Angenent L.T."/>
        </authorList>
    </citation>
    <scope>NUCLEOTIDE SEQUENCE [LARGE SCALE GENOMIC DNA]</scope>
    <source>
        <strain evidence="2 3">7D4C2</strain>
    </source>
</reference>
<feature type="domain" description="Lantibiotic immunity protein Spa1 C-terminal" evidence="1">
    <location>
        <begin position="85"/>
        <end position="129"/>
    </location>
</feature>
<sequence>MHDGRNTCYDCRFCDKPFLVSALGRFAVERIEPSFIKLYHERKNNEEQNSCSHLIRRALSGLFSGCSFLSQKIELYSSGKEECSLNPDNATQFTYKEKYYTILEDTGSKENLGRWVGCIRKLAVLDADGIPDRGQPETDTEVNKHVK</sequence>
<evidence type="ECO:0000313" key="2">
    <source>
        <dbReference type="EMBL" id="QNK39781.1"/>
    </source>
</evidence>
<dbReference type="Pfam" id="PF18218">
    <property type="entry name" value="Spa1_C"/>
    <property type="match status" value="1"/>
</dbReference>
<protein>
    <submittedName>
        <fullName evidence="2">NisI/SpaI family lantibiotic immunity lipoprotein</fullName>
    </submittedName>
</protein>